<dbReference type="PATRIC" id="fig|1454006.5.peg.230"/>
<dbReference type="Gene3D" id="3.10.20.310">
    <property type="entry name" value="membrane protein fhac"/>
    <property type="match status" value="1"/>
</dbReference>
<feature type="domain" description="POTRA" evidence="2">
    <location>
        <begin position="180"/>
        <end position="248"/>
    </location>
</feature>
<name>A0A0C5W872_9FLAO</name>
<keyword evidence="4" id="KW-1185">Reference proteome</keyword>
<gene>
    <name evidence="3" type="ORF">AW14_01235</name>
</gene>
<feature type="signal peptide" evidence="1">
    <location>
        <begin position="1"/>
        <end position="21"/>
    </location>
</feature>
<evidence type="ECO:0000256" key="1">
    <source>
        <dbReference type="SAM" id="SignalP"/>
    </source>
</evidence>
<evidence type="ECO:0000313" key="3">
    <source>
        <dbReference type="EMBL" id="AJR02472.1"/>
    </source>
</evidence>
<dbReference type="KEGG" id="sze:AW14_01235"/>
<accession>A0A0C5W872</accession>
<proteinExistence type="predicted"/>
<dbReference type="Pfam" id="PF07244">
    <property type="entry name" value="POTRA"/>
    <property type="match status" value="1"/>
</dbReference>
<feature type="chain" id="PRO_5002183912" evidence="1">
    <location>
        <begin position="22"/>
        <end position="564"/>
    </location>
</feature>
<reference evidence="3 4" key="1">
    <citation type="submission" date="2014-02" db="EMBL/GenBank/DDBJ databases">
        <authorList>
            <person name="Young C.-C."/>
            <person name="Hameed A."/>
            <person name="Huang H.-C."/>
            <person name="Shahina M."/>
        </authorList>
    </citation>
    <scope>NUCLEOTIDE SEQUENCE [LARGE SCALE GENOMIC DNA]</scope>
    <source>
        <strain evidence="3 4">CC-SAMT-1</strain>
    </source>
</reference>
<evidence type="ECO:0000259" key="2">
    <source>
        <dbReference type="Pfam" id="PF07244"/>
    </source>
</evidence>
<dbReference type="EMBL" id="CP007202">
    <property type="protein sequence ID" value="AJR02472.1"/>
    <property type="molecule type" value="Genomic_DNA"/>
</dbReference>
<evidence type="ECO:0000313" key="4">
    <source>
        <dbReference type="Proteomes" id="UP000032229"/>
    </source>
</evidence>
<dbReference type="AlphaFoldDB" id="A0A0C5W872"/>
<sequence>MQKKSFLYHIICMLFSMGLFSQNLKLTVYGETELKTAKIDSVGYNANHKDFESINNEVYLLNAKLQKIGYIESDVEFIKKTNDSSFNCKIVLKRRYKTIHIYYNTSTVSEKILKMVSGEVNLNYFTLNIENVEAALVLINQKLSEQGQPFLKLKLSDFKPDAASSLSATLVVESKSDQRTIDNIIVKGYDKFPKSFLKHYLKIKPKQVFDLKRIQEKTEQLRNLRFANEIKPPEVLFTKDSTTLYLYIKKNTSNTFDGFLGFGTNEQTNKLDFDGYLNLSLNNNLNYGESFRLLYKSDENAQKTFESNLTLPYLFKSPIGIDFLLRIFKRDTSFTTVNQSVKAFYQVNSKHKIYTGIQLTESNNLLSTNTTNSILDYKTFYTNVGYEFIQPQFSNLLFPIKSKLLLETNFGKRSISQESENQILLIIDAFKIFNLNDKNSIYIRGNANNLNSKNYLENELIRFGGINSIRGFEENSLFASMYGLINTEYRYQIDNNIYLHSIIDFAYYQNKLTNIEEKLYGYGFGFGIRTNAGLLKFNYANGKNENSKFKLSNSKIHISLVTYF</sequence>
<dbReference type="InterPro" id="IPR010827">
    <property type="entry name" value="BamA/TamA_POTRA"/>
</dbReference>
<dbReference type="Proteomes" id="UP000032229">
    <property type="component" value="Chromosome"/>
</dbReference>
<dbReference type="GO" id="GO:0019867">
    <property type="term" value="C:outer membrane"/>
    <property type="evidence" value="ECO:0007669"/>
    <property type="project" value="InterPro"/>
</dbReference>
<keyword evidence="1" id="KW-0732">Signal</keyword>
<dbReference type="HOGENOM" id="CLU_030171_1_0_10"/>
<dbReference type="STRING" id="1454006.AW14_01235"/>
<organism evidence="3 4">
    <name type="scientific">Siansivirga zeaxanthinifaciens CC-SAMT-1</name>
    <dbReference type="NCBI Taxonomy" id="1454006"/>
    <lineage>
        <taxon>Bacteria</taxon>
        <taxon>Pseudomonadati</taxon>
        <taxon>Bacteroidota</taxon>
        <taxon>Flavobacteriia</taxon>
        <taxon>Flavobacteriales</taxon>
        <taxon>Flavobacteriaceae</taxon>
        <taxon>Siansivirga</taxon>
    </lineage>
</organism>
<dbReference type="Gene3D" id="2.40.160.50">
    <property type="entry name" value="membrane protein fhac: a member of the omp85/tpsb transporter family"/>
    <property type="match status" value="1"/>
</dbReference>
<protein>
    <submittedName>
        <fullName evidence="3">Surface antigen (D15)</fullName>
    </submittedName>
</protein>